<comment type="subcellular location">
    <subcellularLocation>
        <location evidence="1">Membrane</location>
        <topology evidence="1">Multi-pass membrane protein</topology>
    </subcellularLocation>
</comment>
<dbReference type="PROSITE" id="PS50850">
    <property type="entry name" value="MFS"/>
    <property type="match status" value="1"/>
</dbReference>
<evidence type="ECO:0000256" key="5">
    <source>
        <dbReference type="ARBA" id="ARBA00022989"/>
    </source>
</evidence>
<dbReference type="InterPro" id="IPR020846">
    <property type="entry name" value="MFS_dom"/>
</dbReference>
<dbReference type="GO" id="GO:0005351">
    <property type="term" value="F:carbohydrate:proton symporter activity"/>
    <property type="evidence" value="ECO:0007669"/>
    <property type="project" value="TreeGrafter"/>
</dbReference>
<dbReference type="Proteomes" id="UP000038010">
    <property type="component" value="Unassembled WGS sequence"/>
</dbReference>
<evidence type="ECO:0000313" key="10">
    <source>
        <dbReference type="EMBL" id="KPI41796.1"/>
    </source>
</evidence>
<keyword evidence="5 8" id="KW-1133">Transmembrane helix</keyword>
<dbReference type="GO" id="GO:0016020">
    <property type="term" value="C:membrane"/>
    <property type="evidence" value="ECO:0007669"/>
    <property type="project" value="UniProtKB-SubCell"/>
</dbReference>
<feature type="transmembrane region" description="Helical" evidence="8">
    <location>
        <begin position="407"/>
        <end position="428"/>
    </location>
</feature>
<evidence type="ECO:0000259" key="9">
    <source>
        <dbReference type="PROSITE" id="PS50850"/>
    </source>
</evidence>
<feature type="transmembrane region" description="Helical" evidence="8">
    <location>
        <begin position="368"/>
        <end position="387"/>
    </location>
</feature>
<feature type="domain" description="Major facilitator superfamily (MFS) profile" evidence="9">
    <location>
        <begin position="26"/>
        <end position="492"/>
    </location>
</feature>
<dbReference type="Pfam" id="PF00083">
    <property type="entry name" value="Sugar_tr"/>
    <property type="match status" value="1"/>
</dbReference>
<protein>
    <submittedName>
        <fullName evidence="10">Lactose permease</fullName>
    </submittedName>
</protein>
<feature type="transmembrane region" description="Helical" evidence="8">
    <location>
        <begin position="440"/>
        <end position="463"/>
    </location>
</feature>
<feature type="transmembrane region" description="Helical" evidence="8">
    <location>
        <begin position="302"/>
        <end position="324"/>
    </location>
</feature>
<dbReference type="GeneID" id="28737808"/>
<dbReference type="InterPro" id="IPR005829">
    <property type="entry name" value="Sugar_transporter_CS"/>
</dbReference>
<dbReference type="InterPro" id="IPR036259">
    <property type="entry name" value="MFS_trans_sf"/>
</dbReference>
<keyword evidence="4 8" id="KW-0812">Transmembrane</keyword>
<accession>A0A0N1P253</accession>
<dbReference type="AlphaFoldDB" id="A0A0N1P253"/>
<evidence type="ECO:0000256" key="8">
    <source>
        <dbReference type="SAM" id="Phobius"/>
    </source>
</evidence>
<keyword evidence="3" id="KW-0813">Transport</keyword>
<comment type="caution">
    <text evidence="10">The sequence shown here is derived from an EMBL/GenBank/DDBJ whole genome shotgun (WGS) entry which is preliminary data.</text>
</comment>
<evidence type="ECO:0000256" key="6">
    <source>
        <dbReference type="ARBA" id="ARBA00023136"/>
    </source>
</evidence>
<dbReference type="RefSeq" id="XP_018001759.1">
    <property type="nucleotide sequence ID" value="XM_018145928.1"/>
</dbReference>
<dbReference type="EMBL" id="LFJN01000008">
    <property type="protein sequence ID" value="KPI41796.1"/>
    <property type="molecule type" value="Genomic_DNA"/>
</dbReference>
<evidence type="ECO:0000313" key="11">
    <source>
        <dbReference type="Proteomes" id="UP000038010"/>
    </source>
</evidence>
<dbReference type="PANTHER" id="PTHR48022:SF64">
    <property type="entry name" value="MAJOR FACILITATOR SUPERFAMILY (MFS) PROFILE DOMAIN-CONTAINING PROTEIN"/>
    <property type="match status" value="1"/>
</dbReference>
<feature type="region of interest" description="Disordered" evidence="7">
    <location>
        <begin position="529"/>
        <end position="554"/>
    </location>
</feature>
<keyword evidence="11" id="KW-1185">Reference proteome</keyword>
<sequence length="554" mass="61951">MATTKEDMSKLMANVTPWYKDPGRRKLYALLLVPLLSSATNGTVMGKADHFLRYIALMNGLQSITYYEDYFNHPHGSTQGLLNAIQSVGGIVSLFTAPYAADYGGRKWTIFFGCLVVVIAGLVQCFAVNVGMFTAARFLIGLGSGFSGLASPLLITELAHPCERGKVSALYNTQYYFGGTTHTFAMESAANFPEAFLGGWITFGTLYIDSNWAWKLPSLLQSGPSFVQLLLVLLLPESPRWLMSRGKDERALKILAKYHANGDDNDPLVRLEYAEMQATISKGEQKGRWLELVNTKGNRYRAFICLACGVFSQFSGTSLTAYYLHDILVKLGIEDPKYQNKLNGFILMVNMIEAWFWALMVDRVGRRPLFLIASSGMCCTFAIWIALTAEQIRHPDQLGYGKGVIAMIFFHNFFYNFAWISLNVAYPLEILSFKIRANGLFLQGLSTNICLFLSQYTIPLGIAAGSWRFYFFFEGWLLIQFVVVYFYFIETRGATLEEISKTFDGADAVQEFQDKANQVVGITEISEAGRKGRSNSVGAGDAEHVDEIHEVKRD</sequence>
<proteinExistence type="inferred from homology"/>
<dbReference type="SUPFAM" id="SSF103473">
    <property type="entry name" value="MFS general substrate transporter"/>
    <property type="match status" value="1"/>
</dbReference>
<feature type="compositionally biased region" description="Basic and acidic residues" evidence="7">
    <location>
        <begin position="541"/>
        <end position="554"/>
    </location>
</feature>
<feature type="transmembrane region" description="Helical" evidence="8">
    <location>
        <begin position="469"/>
        <end position="488"/>
    </location>
</feature>
<evidence type="ECO:0000256" key="2">
    <source>
        <dbReference type="ARBA" id="ARBA00010992"/>
    </source>
</evidence>
<organism evidence="10 11">
    <name type="scientific">Cyphellophora attinorum</name>
    <dbReference type="NCBI Taxonomy" id="1664694"/>
    <lineage>
        <taxon>Eukaryota</taxon>
        <taxon>Fungi</taxon>
        <taxon>Dikarya</taxon>
        <taxon>Ascomycota</taxon>
        <taxon>Pezizomycotina</taxon>
        <taxon>Eurotiomycetes</taxon>
        <taxon>Chaetothyriomycetidae</taxon>
        <taxon>Chaetothyriales</taxon>
        <taxon>Cyphellophoraceae</taxon>
        <taxon>Cyphellophora</taxon>
    </lineage>
</organism>
<evidence type="ECO:0000256" key="7">
    <source>
        <dbReference type="SAM" id="MobiDB-lite"/>
    </source>
</evidence>
<dbReference type="InterPro" id="IPR050360">
    <property type="entry name" value="MFS_Sugar_Transporters"/>
</dbReference>
<feature type="transmembrane region" description="Helical" evidence="8">
    <location>
        <begin position="108"/>
        <end position="132"/>
    </location>
</feature>
<dbReference type="PROSITE" id="PS00217">
    <property type="entry name" value="SUGAR_TRANSPORT_2"/>
    <property type="match status" value="1"/>
</dbReference>
<dbReference type="OrthoDB" id="6133115at2759"/>
<dbReference type="PANTHER" id="PTHR48022">
    <property type="entry name" value="PLASTIDIC GLUCOSE TRANSPORTER 4"/>
    <property type="match status" value="1"/>
</dbReference>
<evidence type="ECO:0000256" key="3">
    <source>
        <dbReference type="ARBA" id="ARBA00022448"/>
    </source>
</evidence>
<comment type="similarity">
    <text evidence="2">Belongs to the major facilitator superfamily. Sugar transporter (TC 2.A.1.1) family.</text>
</comment>
<dbReference type="FunFam" id="1.20.1250.20:FF:000134">
    <property type="entry name" value="MFS sugar transporter protein"/>
    <property type="match status" value="1"/>
</dbReference>
<evidence type="ECO:0000256" key="1">
    <source>
        <dbReference type="ARBA" id="ARBA00004141"/>
    </source>
</evidence>
<name>A0A0N1P253_9EURO</name>
<gene>
    <name evidence="10" type="ORF">AB675_5694</name>
</gene>
<dbReference type="VEuPathDB" id="FungiDB:AB675_5694"/>
<dbReference type="InterPro" id="IPR005828">
    <property type="entry name" value="MFS_sugar_transport-like"/>
</dbReference>
<reference evidence="10 11" key="1">
    <citation type="submission" date="2015-06" db="EMBL/GenBank/DDBJ databases">
        <title>Draft genome of the ant-associated black yeast Phialophora attae CBS 131958.</title>
        <authorList>
            <person name="Moreno L.F."/>
            <person name="Stielow B.J."/>
            <person name="de Hoog S."/>
            <person name="Vicente V.A."/>
            <person name="Weiss V.A."/>
            <person name="de Vries M."/>
            <person name="Cruz L.M."/>
            <person name="Souza E.M."/>
        </authorList>
    </citation>
    <scope>NUCLEOTIDE SEQUENCE [LARGE SCALE GENOMIC DNA]</scope>
    <source>
        <strain evidence="10 11">CBS 131958</strain>
    </source>
</reference>
<feature type="transmembrane region" description="Helical" evidence="8">
    <location>
        <begin position="344"/>
        <end position="361"/>
    </location>
</feature>
<evidence type="ECO:0000256" key="4">
    <source>
        <dbReference type="ARBA" id="ARBA00022692"/>
    </source>
</evidence>
<dbReference type="Gene3D" id="1.20.1250.20">
    <property type="entry name" value="MFS general substrate transporter like domains"/>
    <property type="match status" value="1"/>
</dbReference>
<keyword evidence="6 8" id="KW-0472">Membrane</keyword>